<keyword evidence="1 5" id="KW-0723">Serine/threonine-protein kinase</keyword>
<evidence type="ECO:0000259" key="7">
    <source>
        <dbReference type="PROSITE" id="PS50011"/>
    </source>
</evidence>
<accession>A0A9P6LBN4</accession>
<comment type="similarity">
    <text evidence="5">Belongs to the protein kinase superfamily.</text>
</comment>
<dbReference type="InterPro" id="IPR001245">
    <property type="entry name" value="Ser-Thr/Tyr_kinase_cat_dom"/>
</dbReference>
<dbReference type="OrthoDB" id="122279at2759"/>
<protein>
    <submittedName>
        <fullName evidence="8">Kinase-like domain-containing protein</fullName>
    </submittedName>
</protein>
<dbReference type="InterPro" id="IPR017441">
    <property type="entry name" value="Protein_kinase_ATP_BS"/>
</dbReference>
<gene>
    <name evidence="8" type="ORF">BJ322DRAFT_1919</name>
</gene>
<evidence type="ECO:0000256" key="1">
    <source>
        <dbReference type="ARBA" id="ARBA00022527"/>
    </source>
</evidence>
<dbReference type="GO" id="GO:0005524">
    <property type="term" value="F:ATP binding"/>
    <property type="evidence" value="ECO:0007669"/>
    <property type="project" value="UniProtKB-UniRule"/>
</dbReference>
<keyword evidence="9" id="KW-1185">Reference proteome</keyword>
<keyword evidence="8" id="KW-0418">Kinase</keyword>
<dbReference type="PROSITE" id="PS00107">
    <property type="entry name" value="PROTEIN_KINASE_ATP"/>
    <property type="match status" value="1"/>
</dbReference>
<dbReference type="Pfam" id="PF07714">
    <property type="entry name" value="PK_Tyr_Ser-Thr"/>
    <property type="match status" value="1"/>
</dbReference>
<dbReference type="InterPro" id="IPR011009">
    <property type="entry name" value="Kinase-like_dom_sf"/>
</dbReference>
<evidence type="ECO:0000256" key="3">
    <source>
        <dbReference type="ARBA" id="ARBA00022840"/>
    </source>
</evidence>
<keyword evidence="8" id="KW-0808">Transferase</keyword>
<evidence type="ECO:0000313" key="9">
    <source>
        <dbReference type="Proteomes" id="UP000736335"/>
    </source>
</evidence>
<keyword evidence="3 4" id="KW-0067">ATP-binding</keyword>
<dbReference type="GO" id="GO:0004674">
    <property type="term" value="F:protein serine/threonine kinase activity"/>
    <property type="evidence" value="ECO:0007669"/>
    <property type="project" value="UniProtKB-KW"/>
</dbReference>
<reference evidence="8" key="2">
    <citation type="submission" date="2020-11" db="EMBL/GenBank/DDBJ databases">
        <authorList>
            <consortium name="DOE Joint Genome Institute"/>
            <person name="Kuo A."/>
            <person name="Miyauchi S."/>
            <person name="Kiss E."/>
            <person name="Drula E."/>
            <person name="Kohler A."/>
            <person name="Sanchez-Garcia M."/>
            <person name="Andreopoulos B."/>
            <person name="Barry K.W."/>
            <person name="Bonito G."/>
            <person name="Buee M."/>
            <person name="Carver A."/>
            <person name="Chen C."/>
            <person name="Cichocki N."/>
            <person name="Clum A."/>
            <person name="Culley D."/>
            <person name="Crous P.W."/>
            <person name="Fauchery L."/>
            <person name="Girlanda M."/>
            <person name="Hayes R."/>
            <person name="Keri Z."/>
            <person name="Labutti K."/>
            <person name="Lipzen A."/>
            <person name="Lombard V."/>
            <person name="Magnuson J."/>
            <person name="Maillard F."/>
            <person name="Morin E."/>
            <person name="Murat C."/>
            <person name="Nolan M."/>
            <person name="Ohm R."/>
            <person name="Pangilinan J."/>
            <person name="Pereira M."/>
            <person name="Perotto S."/>
            <person name="Peter M."/>
            <person name="Riley R."/>
            <person name="Sitrit Y."/>
            <person name="Stielow B."/>
            <person name="Szollosi G."/>
            <person name="Zifcakova L."/>
            <person name="Stursova M."/>
            <person name="Spatafora J.W."/>
            <person name="Tedersoo L."/>
            <person name="Vaario L.-M."/>
            <person name="Yamada A."/>
            <person name="Yan M."/>
            <person name="Wang P."/>
            <person name="Xu J."/>
            <person name="Bruns T."/>
            <person name="Baldrian P."/>
            <person name="Vilgalys R."/>
            <person name="Henrissat B."/>
            <person name="Grigoriev I.V."/>
            <person name="Hibbett D."/>
            <person name="Nagy L.G."/>
            <person name="Martin F.M."/>
        </authorList>
    </citation>
    <scope>NUCLEOTIDE SEQUENCE</scope>
    <source>
        <strain evidence="8">UH-Tt-Lm1</strain>
    </source>
</reference>
<dbReference type="InterPro" id="IPR051681">
    <property type="entry name" value="Ser/Thr_Kinases-Pseudokinases"/>
</dbReference>
<evidence type="ECO:0000313" key="8">
    <source>
        <dbReference type="EMBL" id="KAF9791882.1"/>
    </source>
</evidence>
<feature type="region of interest" description="Disordered" evidence="6">
    <location>
        <begin position="428"/>
        <end position="452"/>
    </location>
</feature>
<proteinExistence type="inferred from homology"/>
<name>A0A9P6LBN4_9AGAM</name>
<dbReference type="SMART" id="SM00220">
    <property type="entry name" value="S_TKc"/>
    <property type="match status" value="1"/>
</dbReference>
<sequence>MTRLVPLFFKAQAPTSDAPLSRLLKTRSADKQFVERLLDVVFSKQSLIAAKLLLPYDAQKLINKVDKALDLPAVAEIRRFRRRCFKYLYRISGHHRLLPSAYKLKPGPRRRGKPIGSGGFAEVWKGVYNGQQVAIKVLKVYETDNLQKIGKRFCREVLMWNRRPHPNILPLLGVSDEDFTMVSEWMDNGNIRQFVLTHPDVNRPSVLLGATDGLIYLHSHNLIHGDLKGANILIKSDGTSCLADFGLSTIMSTETFTFSSPTATGGTYRWMSPELLRSEGSEFPGKSVHSDRYAFGMVIYEVLTGNIPFHRVCNHCAVIKKVGEGIRPEIPVDTPPATHRSGLWAVVQRCWAQEPVKRPALCEVRRRLSVAAEMWDADLRQWGSSDDYVRVPHSTSPSEDSSDAESESDLGASTYSLLQSSLSLEVPIQPVGEVESEDDLEPPDYVYANPRS</sequence>
<reference evidence="8" key="1">
    <citation type="journal article" date="2020" name="Nat. Commun.">
        <title>Large-scale genome sequencing of mycorrhizal fungi provides insights into the early evolution of symbiotic traits.</title>
        <authorList>
            <person name="Miyauchi S."/>
            <person name="Kiss E."/>
            <person name="Kuo A."/>
            <person name="Drula E."/>
            <person name="Kohler A."/>
            <person name="Sanchez-Garcia M."/>
            <person name="Morin E."/>
            <person name="Andreopoulos B."/>
            <person name="Barry K.W."/>
            <person name="Bonito G."/>
            <person name="Buee M."/>
            <person name="Carver A."/>
            <person name="Chen C."/>
            <person name="Cichocki N."/>
            <person name="Clum A."/>
            <person name="Culley D."/>
            <person name="Crous P.W."/>
            <person name="Fauchery L."/>
            <person name="Girlanda M."/>
            <person name="Hayes R.D."/>
            <person name="Keri Z."/>
            <person name="LaButti K."/>
            <person name="Lipzen A."/>
            <person name="Lombard V."/>
            <person name="Magnuson J."/>
            <person name="Maillard F."/>
            <person name="Murat C."/>
            <person name="Nolan M."/>
            <person name="Ohm R.A."/>
            <person name="Pangilinan J."/>
            <person name="Pereira M.F."/>
            <person name="Perotto S."/>
            <person name="Peter M."/>
            <person name="Pfister S."/>
            <person name="Riley R."/>
            <person name="Sitrit Y."/>
            <person name="Stielow J.B."/>
            <person name="Szollosi G."/>
            <person name="Zifcakova L."/>
            <person name="Stursova M."/>
            <person name="Spatafora J.W."/>
            <person name="Tedersoo L."/>
            <person name="Vaario L.M."/>
            <person name="Yamada A."/>
            <person name="Yan M."/>
            <person name="Wang P."/>
            <person name="Xu J."/>
            <person name="Bruns T."/>
            <person name="Baldrian P."/>
            <person name="Vilgalys R."/>
            <person name="Dunand C."/>
            <person name="Henrissat B."/>
            <person name="Grigoriev I.V."/>
            <person name="Hibbett D."/>
            <person name="Nagy L.G."/>
            <person name="Martin F.M."/>
        </authorList>
    </citation>
    <scope>NUCLEOTIDE SEQUENCE</scope>
    <source>
        <strain evidence="8">UH-Tt-Lm1</strain>
    </source>
</reference>
<dbReference type="Proteomes" id="UP000736335">
    <property type="component" value="Unassembled WGS sequence"/>
</dbReference>
<dbReference type="InterPro" id="IPR008271">
    <property type="entry name" value="Ser/Thr_kinase_AS"/>
</dbReference>
<dbReference type="PANTHER" id="PTHR44329">
    <property type="entry name" value="SERINE/THREONINE-PROTEIN KINASE TNNI3K-RELATED"/>
    <property type="match status" value="1"/>
</dbReference>
<dbReference type="AlphaFoldDB" id="A0A9P6LBN4"/>
<evidence type="ECO:0000256" key="5">
    <source>
        <dbReference type="RuleBase" id="RU000304"/>
    </source>
</evidence>
<dbReference type="InterPro" id="IPR000719">
    <property type="entry name" value="Prot_kinase_dom"/>
</dbReference>
<comment type="caution">
    <text evidence="8">The sequence shown here is derived from an EMBL/GenBank/DDBJ whole genome shotgun (WGS) entry which is preliminary data.</text>
</comment>
<dbReference type="SUPFAM" id="SSF56112">
    <property type="entry name" value="Protein kinase-like (PK-like)"/>
    <property type="match status" value="1"/>
</dbReference>
<dbReference type="Gene3D" id="1.10.510.10">
    <property type="entry name" value="Transferase(Phosphotransferase) domain 1"/>
    <property type="match status" value="1"/>
</dbReference>
<feature type="binding site" evidence="4">
    <location>
        <position position="136"/>
    </location>
    <ligand>
        <name>ATP</name>
        <dbReference type="ChEBI" id="CHEBI:30616"/>
    </ligand>
</feature>
<feature type="domain" description="Protein kinase" evidence="7">
    <location>
        <begin position="109"/>
        <end position="370"/>
    </location>
</feature>
<keyword evidence="2 4" id="KW-0547">Nucleotide-binding</keyword>
<dbReference type="PROSITE" id="PS00108">
    <property type="entry name" value="PROTEIN_KINASE_ST"/>
    <property type="match status" value="1"/>
</dbReference>
<dbReference type="PROSITE" id="PS50011">
    <property type="entry name" value="PROTEIN_KINASE_DOM"/>
    <property type="match status" value="1"/>
</dbReference>
<dbReference type="EMBL" id="WIUZ02000001">
    <property type="protein sequence ID" value="KAF9791882.1"/>
    <property type="molecule type" value="Genomic_DNA"/>
</dbReference>
<evidence type="ECO:0000256" key="4">
    <source>
        <dbReference type="PROSITE-ProRule" id="PRU10141"/>
    </source>
</evidence>
<evidence type="ECO:0000256" key="6">
    <source>
        <dbReference type="SAM" id="MobiDB-lite"/>
    </source>
</evidence>
<evidence type="ECO:0000256" key="2">
    <source>
        <dbReference type="ARBA" id="ARBA00022741"/>
    </source>
</evidence>
<feature type="region of interest" description="Disordered" evidence="6">
    <location>
        <begin position="387"/>
        <end position="412"/>
    </location>
</feature>
<organism evidence="8 9">
    <name type="scientific">Thelephora terrestris</name>
    <dbReference type="NCBI Taxonomy" id="56493"/>
    <lineage>
        <taxon>Eukaryota</taxon>
        <taxon>Fungi</taxon>
        <taxon>Dikarya</taxon>
        <taxon>Basidiomycota</taxon>
        <taxon>Agaricomycotina</taxon>
        <taxon>Agaricomycetes</taxon>
        <taxon>Thelephorales</taxon>
        <taxon>Thelephoraceae</taxon>
        <taxon>Thelephora</taxon>
    </lineage>
</organism>